<feature type="domain" description="ASPIC/UnbV" evidence="3">
    <location>
        <begin position="597"/>
        <end position="662"/>
    </location>
</feature>
<evidence type="ECO:0000256" key="2">
    <source>
        <dbReference type="SAM" id="SignalP"/>
    </source>
</evidence>
<dbReference type="InterPro" id="IPR013517">
    <property type="entry name" value="FG-GAP"/>
</dbReference>
<dbReference type="InterPro" id="IPR027039">
    <property type="entry name" value="Crtac1"/>
</dbReference>
<feature type="signal peptide" evidence="2">
    <location>
        <begin position="1"/>
        <end position="16"/>
    </location>
</feature>
<gene>
    <name evidence="4" type="ORF">BWI75_03730</name>
</gene>
<evidence type="ECO:0000256" key="1">
    <source>
        <dbReference type="ARBA" id="ARBA00022729"/>
    </source>
</evidence>
<evidence type="ECO:0000259" key="3">
    <source>
        <dbReference type="Pfam" id="PF07593"/>
    </source>
</evidence>
<dbReference type="EMBL" id="NAPY01000004">
    <property type="protein sequence ID" value="MUL35490.1"/>
    <property type="molecule type" value="Genomic_DNA"/>
</dbReference>
<dbReference type="AlphaFoldDB" id="A0A6N8FQN1"/>
<dbReference type="Pfam" id="PF07593">
    <property type="entry name" value="UnbV_ASPIC"/>
    <property type="match status" value="1"/>
</dbReference>
<dbReference type="Proteomes" id="UP000441797">
    <property type="component" value="Unassembled WGS sequence"/>
</dbReference>
<sequence>MLLCFGIATLVFSLTAKVSLSFTNQNNSTIKFQDSTANAGILSTKDETHGVSWLDFNSDGKPDLWITPHGYRSPNQPKGAKFPSLYLNIGGGKFKNIISQVWPQSGVTGDSHGSAWSDFDNDGDPDLFVVTGAQAGYGQEKNFFLVNNKGKLQEQATAWGLDFPLGRGRAPLWLDWNKDGVLDVLQLNDIRPDGRAPTTLFRRLKSAFQNANAVVGLQTNQASDFAQLADVSGDGKQDIVIHSPAKYPQKIYDTTTVPFRDITGRLPAHQFASDAVIADFNNDSYPDIFLPRNRLVRVPSVHQTNANLTLAKLVAFQREVGVSFKTSGNVTFDFRTSPVTEIITEIGRSEIFIGSQGKQPGKLGFSLSPQDPTVRGMKPHTAGVDAGLYIGYEPATQTWTVRLSSPKYKLVHLVIETAQPASNLNRIGFSQLNLSQFDLPDVLLLYNPTTKQYVNRTQGSGIGNPLLAHTVVAGDFDNDMDVDLYVLRGYESYSLPSVLYENLGNGTFKVVPNAGGAAGRHPGFHVVTQMSKTIFGPCVAVADYNVDGFLDLFMGSTVLRATQKTYTGTPHQLFRNLGNKNHWVEIDLQGVASNRDGIGAKVLLTAGGVTQVREQGGGMHLYGQDDQRVHFGLKNNTLINSIEVYWPSGVVQKMYNLPVDRVMKIVEGNGMLRRGG</sequence>
<dbReference type="InterPro" id="IPR028994">
    <property type="entry name" value="Integrin_alpha_N"/>
</dbReference>
<evidence type="ECO:0000313" key="5">
    <source>
        <dbReference type="Proteomes" id="UP000441797"/>
    </source>
</evidence>
<proteinExistence type="predicted"/>
<feature type="chain" id="PRO_5026731302" description="ASPIC/UnbV domain-containing protein" evidence="2">
    <location>
        <begin position="17"/>
        <end position="676"/>
    </location>
</feature>
<dbReference type="PANTHER" id="PTHR16026">
    <property type="entry name" value="CARTILAGE ACIDIC PROTEIN 1"/>
    <property type="match status" value="1"/>
</dbReference>
<dbReference type="Pfam" id="PF13517">
    <property type="entry name" value="FG-GAP_3"/>
    <property type="match status" value="2"/>
</dbReference>
<keyword evidence="5" id="KW-1185">Reference proteome</keyword>
<organism evidence="4 5">
    <name type="scientific">Gloeocapsopsis dulcis AAB1 = 1H9</name>
    <dbReference type="NCBI Taxonomy" id="1433147"/>
    <lineage>
        <taxon>Bacteria</taxon>
        <taxon>Bacillati</taxon>
        <taxon>Cyanobacteriota</taxon>
        <taxon>Cyanophyceae</taxon>
        <taxon>Oscillatoriophycideae</taxon>
        <taxon>Chroococcales</taxon>
        <taxon>Chroococcaceae</taxon>
        <taxon>Gloeocapsopsis</taxon>
        <taxon>Gloeocapsopsis dulcis</taxon>
    </lineage>
</organism>
<protein>
    <recommendedName>
        <fullName evidence="3">ASPIC/UnbV domain-containing protein</fullName>
    </recommendedName>
</protein>
<dbReference type="InterPro" id="IPR011519">
    <property type="entry name" value="UnbV_ASPIC"/>
</dbReference>
<dbReference type="PANTHER" id="PTHR16026:SF0">
    <property type="entry name" value="CARTILAGE ACIDIC PROTEIN 1"/>
    <property type="match status" value="1"/>
</dbReference>
<name>A0A6N8FQN1_9CHRO</name>
<keyword evidence="1 2" id="KW-0732">Signal</keyword>
<accession>A0A6N8FQN1</accession>
<evidence type="ECO:0000313" key="4">
    <source>
        <dbReference type="EMBL" id="MUL35490.1"/>
    </source>
</evidence>
<dbReference type="SUPFAM" id="SSF69318">
    <property type="entry name" value="Integrin alpha N-terminal domain"/>
    <property type="match status" value="2"/>
</dbReference>
<dbReference type="Gene3D" id="2.130.10.130">
    <property type="entry name" value="Integrin alpha, N-terminal"/>
    <property type="match status" value="2"/>
</dbReference>
<comment type="caution">
    <text evidence="4">The sequence shown here is derived from an EMBL/GenBank/DDBJ whole genome shotgun (WGS) entry which is preliminary data.</text>
</comment>
<reference evidence="4 5" key="1">
    <citation type="journal article" date="2019" name="Front. Microbiol.">
        <title>Genomic Features for Desiccation Tolerance and Sugar Biosynthesis in the Extremophile Gloeocapsopsis sp. UTEX B3054.</title>
        <authorList>
            <person name="Urrejola C."/>
            <person name="Alcorta J."/>
            <person name="Salas L."/>
            <person name="Vasquez M."/>
            <person name="Polz M.F."/>
            <person name="Vicuna R."/>
            <person name="Diez B."/>
        </authorList>
    </citation>
    <scope>NUCLEOTIDE SEQUENCE [LARGE SCALE GENOMIC DNA]</scope>
    <source>
        <strain evidence="4 5">1H9</strain>
    </source>
</reference>